<evidence type="ECO:0000313" key="3">
    <source>
        <dbReference type="EMBL" id="SQI41038.1"/>
    </source>
</evidence>
<dbReference type="InterPro" id="IPR050124">
    <property type="entry name" value="tRNA_CCA-adding_enzyme"/>
</dbReference>
<dbReference type="Gene3D" id="1.10.3090.10">
    <property type="entry name" value="cca-adding enzyme, domain 2"/>
    <property type="match status" value="1"/>
</dbReference>
<reference evidence="3 4" key="1">
    <citation type="submission" date="2018-06" db="EMBL/GenBank/DDBJ databases">
        <authorList>
            <consortium name="Pathogen Informatics"/>
            <person name="Doyle S."/>
        </authorList>
    </citation>
    <scope>NUCLEOTIDE SEQUENCE [LARGE SCALE GENOMIC DNA]</scope>
    <source>
        <strain evidence="3 4">NCTC12151</strain>
    </source>
</reference>
<dbReference type="SUPFAM" id="SSF109604">
    <property type="entry name" value="HD-domain/PDEase-like"/>
    <property type="match status" value="1"/>
</dbReference>
<dbReference type="Pfam" id="PF01966">
    <property type="entry name" value="HD"/>
    <property type="match status" value="1"/>
</dbReference>
<organism evidence="3 4">
    <name type="scientific">Leminorella richardii</name>
    <dbReference type="NCBI Taxonomy" id="158841"/>
    <lineage>
        <taxon>Bacteria</taxon>
        <taxon>Pseudomonadati</taxon>
        <taxon>Pseudomonadota</taxon>
        <taxon>Gammaproteobacteria</taxon>
        <taxon>Enterobacterales</taxon>
        <taxon>Budviciaceae</taxon>
        <taxon>Leminorella</taxon>
    </lineage>
</organism>
<gene>
    <name evidence="3" type="ORF">NCTC12151_01913</name>
</gene>
<protein>
    <submittedName>
        <fullName evidence="3">Predicted kinase</fullName>
    </submittedName>
</protein>
<dbReference type="InterPro" id="IPR027417">
    <property type="entry name" value="P-loop_NTPase"/>
</dbReference>
<evidence type="ECO:0000313" key="4">
    <source>
        <dbReference type="Proteomes" id="UP000249005"/>
    </source>
</evidence>
<dbReference type="RefSeq" id="WP_111740429.1">
    <property type="nucleotide sequence ID" value="NZ_LR698987.1"/>
</dbReference>
<keyword evidence="3" id="KW-0418">Kinase</keyword>
<keyword evidence="1" id="KW-0547">Nucleotide-binding</keyword>
<dbReference type="GO" id="GO:0016301">
    <property type="term" value="F:kinase activity"/>
    <property type="evidence" value="ECO:0007669"/>
    <property type="project" value="UniProtKB-KW"/>
</dbReference>
<name>A0A2X4UYY6_9GAMM</name>
<sequence>MNWRFSEDRSWLFLTQHFPFFADMHGVMQDPEHHAEGDVAEHTQRVLNALVSLPEYQTLSPLRQETVWTAAALHDVEKRSTTRRDENGRFVSPGHARKGELSARKILFQDVPTPFTLREEIAALVRYHGLPLWIMDKPDPQKALFAASLRCDTVLLTMLAKADVLGRECRDRASLLERTELFELYCHEQECWQQARSFPSTEARFVYFSKEGGQPDYQPYGDYGSDVTLLCGLPGMGKDCYLKQHGSDLPVVSLDDIRRQHRIDPGDKTSNGWVVQQAKEQARQLLRQNRAFIWNATNLTQSLRQQLISLFTAYRARVKIVYIEVPFVRWKMQNADRQYPVAEPVLTRMLDKLEVPASYEAHEVVYFTDDK</sequence>
<keyword evidence="4" id="KW-1185">Reference proteome</keyword>
<dbReference type="Gene3D" id="3.40.50.300">
    <property type="entry name" value="P-loop containing nucleotide triphosphate hydrolases"/>
    <property type="match status" value="1"/>
</dbReference>
<feature type="domain" description="HD" evidence="2">
    <location>
        <begin position="39"/>
        <end position="165"/>
    </location>
</feature>
<evidence type="ECO:0000256" key="1">
    <source>
        <dbReference type="ARBA" id="ARBA00022741"/>
    </source>
</evidence>
<dbReference type="CDD" id="cd00077">
    <property type="entry name" value="HDc"/>
    <property type="match status" value="1"/>
</dbReference>
<dbReference type="Pfam" id="PF13671">
    <property type="entry name" value="AAA_33"/>
    <property type="match status" value="1"/>
</dbReference>
<dbReference type="PANTHER" id="PTHR47545:SF1">
    <property type="entry name" value="MULTIFUNCTIONAL CCA PROTEIN"/>
    <property type="match status" value="1"/>
</dbReference>
<dbReference type="OrthoDB" id="9805698at2"/>
<dbReference type="KEGG" id="lri:NCTC12151_01913"/>
<dbReference type="SUPFAM" id="SSF52540">
    <property type="entry name" value="P-loop containing nucleoside triphosphate hydrolases"/>
    <property type="match status" value="1"/>
</dbReference>
<dbReference type="InterPro" id="IPR003607">
    <property type="entry name" value="HD/PDEase_dom"/>
</dbReference>
<keyword evidence="3" id="KW-0808">Transferase</keyword>
<dbReference type="AlphaFoldDB" id="A0A2X4UYY6"/>
<dbReference type="InterPro" id="IPR006674">
    <property type="entry name" value="HD_domain"/>
</dbReference>
<dbReference type="PANTHER" id="PTHR47545">
    <property type="entry name" value="MULTIFUNCTIONAL CCA PROTEIN"/>
    <property type="match status" value="1"/>
</dbReference>
<accession>A0A2X4UYY6</accession>
<evidence type="ECO:0000259" key="2">
    <source>
        <dbReference type="Pfam" id="PF01966"/>
    </source>
</evidence>
<dbReference type="GO" id="GO:0000166">
    <property type="term" value="F:nucleotide binding"/>
    <property type="evidence" value="ECO:0007669"/>
    <property type="project" value="UniProtKB-KW"/>
</dbReference>
<dbReference type="Proteomes" id="UP000249005">
    <property type="component" value="Chromosome 1"/>
</dbReference>
<proteinExistence type="predicted"/>
<dbReference type="EMBL" id="LS483470">
    <property type="protein sequence ID" value="SQI41038.1"/>
    <property type="molecule type" value="Genomic_DNA"/>
</dbReference>